<dbReference type="Pfam" id="PF00550">
    <property type="entry name" value="PP-binding"/>
    <property type="match status" value="1"/>
</dbReference>
<evidence type="ECO:0000313" key="6">
    <source>
        <dbReference type="EMBL" id="MFB9839739.1"/>
    </source>
</evidence>
<dbReference type="InterPro" id="IPR009081">
    <property type="entry name" value="PP-bd_ACP"/>
</dbReference>
<feature type="non-terminal residue" evidence="6">
    <location>
        <position position="1"/>
    </location>
</feature>
<dbReference type="Gene3D" id="1.10.1200.10">
    <property type="entry name" value="ACP-like"/>
    <property type="match status" value="1"/>
</dbReference>
<keyword evidence="6" id="KW-0808">Transferase</keyword>
<name>A0ABV5YXF8_9ACTN</name>
<sequence length="790" mass="85658">EEVGTALRATPRHRHIVRRWLRALAGRDRLVRDEAGSYHGLRPVVAGLEDAWARAAELGRQVGWSTGLLDVMRTCAGRLPELVRGEIDIRELLFPGADLSAADAAYRDNLAIRHLNQAVVAALREIAADHVGEERLRVLEVGGGVGGTTGELVPVLADHGVDYLFTDPSPFFLNEARERFADHAWVRYERFAIDRDIRDQGLVPNSFDVVVCANTLHAATDVEAAMSRLRELLVPGGHLVFVENTRDDHPPLLVSMEFLEVADRTWTDLRAAAGQSFLTRPQWLDLLDRHGAADVSALPAPDNPLAATGQEAFLARMKTDRVHVPVGELARQAANRLPEYMLPAVWQVLDAMPRTANGKTDRARLLSWLPRDTANGDVAPADRPMDELETRLAELWSELMSLDGVGRDDDFFALGGDSLLIARMVGRLRERVPEAAGLEWEVVHRHMLRRPTVAGLAAFLRGLSGSQAADADPGAPADPVVHLHGSGSPDEPTTVLVHAGTGTITPYRALITEVRRRSPGAATVVGLEIPGLDRFCDADPEGLIERLAADYARALMDGGHRRFHVVGYCLGGLIATEVARNLAESGAQVESLTAISSHSPRFRLDDEVLAEYSFAVMMGIDPADLGFPADENRVAAAADAVLAGSPGVLTDGGLAALTGEHADVAACFRAIAETSRTARIARMCEAVPASAGTYAPDHMTRLFRAFRQSVFAITRYDAEPYAGDITFLRHSGAYPFPGSREAVTGYWEELTLGDLRILDIAGDHFSCLSVEHAPAVLKLLDELTDGAVTR</sequence>
<dbReference type="InterPro" id="IPR029063">
    <property type="entry name" value="SAM-dependent_MTases_sf"/>
</dbReference>
<dbReference type="InterPro" id="IPR006162">
    <property type="entry name" value="Ppantetheine_attach_site"/>
</dbReference>
<comment type="caution">
    <text evidence="6">The sequence shown here is derived from an EMBL/GenBank/DDBJ whole genome shotgun (WGS) entry which is preliminary data.</text>
</comment>
<evidence type="ECO:0000313" key="7">
    <source>
        <dbReference type="Proteomes" id="UP001589627"/>
    </source>
</evidence>
<dbReference type="PANTHER" id="PTHR45527:SF10">
    <property type="entry name" value="PYOCHELIN SYNTHASE PCHF"/>
    <property type="match status" value="1"/>
</dbReference>
<evidence type="ECO:0000259" key="5">
    <source>
        <dbReference type="PROSITE" id="PS50075"/>
    </source>
</evidence>
<dbReference type="InterPro" id="IPR001031">
    <property type="entry name" value="Thioesterase"/>
</dbReference>
<dbReference type="Pfam" id="PF00975">
    <property type="entry name" value="Thioesterase"/>
    <property type="match status" value="1"/>
</dbReference>
<feature type="domain" description="Carrier" evidence="5">
    <location>
        <begin position="383"/>
        <end position="464"/>
    </location>
</feature>
<keyword evidence="1" id="KW-0596">Phosphopantetheine</keyword>
<protein>
    <submittedName>
        <fullName evidence="6">Methyltransferase</fullName>
    </submittedName>
</protein>
<evidence type="ECO:0000256" key="3">
    <source>
        <dbReference type="ARBA" id="ARBA00022598"/>
    </source>
</evidence>
<feature type="compositionally biased region" description="Low complexity" evidence="4">
    <location>
        <begin position="468"/>
        <end position="479"/>
    </location>
</feature>
<dbReference type="Gene3D" id="3.40.50.150">
    <property type="entry name" value="Vaccinia Virus protein VP39"/>
    <property type="match status" value="1"/>
</dbReference>
<dbReference type="PROSITE" id="PS00012">
    <property type="entry name" value="PHOSPHOPANTETHEINE"/>
    <property type="match status" value="1"/>
</dbReference>
<reference evidence="6 7" key="1">
    <citation type="submission" date="2024-09" db="EMBL/GenBank/DDBJ databases">
        <authorList>
            <person name="Sun Q."/>
            <person name="Mori K."/>
        </authorList>
    </citation>
    <scope>NUCLEOTIDE SEQUENCE [LARGE SCALE GENOMIC DNA]</scope>
    <source>
        <strain evidence="6 7">TBRC 0563</strain>
    </source>
</reference>
<feature type="region of interest" description="Disordered" evidence="4">
    <location>
        <begin position="468"/>
        <end position="490"/>
    </location>
</feature>
<dbReference type="InterPro" id="IPR029058">
    <property type="entry name" value="AB_hydrolase_fold"/>
</dbReference>
<dbReference type="SUPFAM" id="SSF53335">
    <property type="entry name" value="S-adenosyl-L-methionine-dependent methyltransferases"/>
    <property type="match status" value="1"/>
</dbReference>
<dbReference type="Proteomes" id="UP001589627">
    <property type="component" value="Unassembled WGS sequence"/>
</dbReference>
<dbReference type="PANTHER" id="PTHR45527">
    <property type="entry name" value="NONRIBOSOMAL PEPTIDE SYNTHETASE"/>
    <property type="match status" value="1"/>
</dbReference>
<evidence type="ECO:0000256" key="1">
    <source>
        <dbReference type="ARBA" id="ARBA00022450"/>
    </source>
</evidence>
<dbReference type="SUPFAM" id="SSF56801">
    <property type="entry name" value="Acetyl-CoA synthetase-like"/>
    <property type="match status" value="1"/>
</dbReference>
<dbReference type="GO" id="GO:0032259">
    <property type="term" value="P:methylation"/>
    <property type="evidence" value="ECO:0007669"/>
    <property type="project" value="UniProtKB-KW"/>
</dbReference>
<dbReference type="CDD" id="cd02440">
    <property type="entry name" value="AdoMet_MTases"/>
    <property type="match status" value="1"/>
</dbReference>
<organism evidence="6 7">
    <name type="scientific">Actinoallomurus acaciae</name>
    <dbReference type="NCBI Taxonomy" id="502577"/>
    <lineage>
        <taxon>Bacteria</taxon>
        <taxon>Bacillati</taxon>
        <taxon>Actinomycetota</taxon>
        <taxon>Actinomycetes</taxon>
        <taxon>Streptosporangiales</taxon>
        <taxon>Thermomonosporaceae</taxon>
        <taxon>Actinoallomurus</taxon>
    </lineage>
</organism>
<accession>A0ABV5YXF8</accession>
<dbReference type="RefSeq" id="WP_378212917.1">
    <property type="nucleotide sequence ID" value="NZ_JBHLZP010000797.1"/>
</dbReference>
<dbReference type="SUPFAM" id="SSF53474">
    <property type="entry name" value="alpha/beta-Hydrolases"/>
    <property type="match status" value="1"/>
</dbReference>
<evidence type="ECO:0000256" key="2">
    <source>
        <dbReference type="ARBA" id="ARBA00022553"/>
    </source>
</evidence>
<evidence type="ECO:0000256" key="4">
    <source>
        <dbReference type="SAM" id="MobiDB-lite"/>
    </source>
</evidence>
<keyword evidence="6" id="KW-0489">Methyltransferase</keyword>
<dbReference type="PROSITE" id="PS50075">
    <property type="entry name" value="CARRIER"/>
    <property type="match status" value="1"/>
</dbReference>
<keyword evidence="7" id="KW-1185">Reference proteome</keyword>
<gene>
    <name evidence="6" type="ORF">ACFFNX_47105</name>
</gene>
<dbReference type="InterPro" id="IPR036736">
    <property type="entry name" value="ACP-like_sf"/>
</dbReference>
<keyword evidence="2" id="KW-0597">Phosphoprotein</keyword>
<dbReference type="EMBL" id="JBHLZP010000797">
    <property type="protein sequence ID" value="MFB9839739.1"/>
    <property type="molecule type" value="Genomic_DNA"/>
</dbReference>
<dbReference type="InterPro" id="IPR013217">
    <property type="entry name" value="Methyltransf_12"/>
</dbReference>
<proteinExistence type="predicted"/>
<dbReference type="Pfam" id="PF08242">
    <property type="entry name" value="Methyltransf_12"/>
    <property type="match status" value="1"/>
</dbReference>
<keyword evidence="3" id="KW-0436">Ligase</keyword>
<dbReference type="Gene3D" id="3.40.50.1820">
    <property type="entry name" value="alpha/beta hydrolase"/>
    <property type="match status" value="1"/>
</dbReference>
<dbReference type="GO" id="GO:0008168">
    <property type="term" value="F:methyltransferase activity"/>
    <property type="evidence" value="ECO:0007669"/>
    <property type="project" value="UniProtKB-KW"/>
</dbReference>
<dbReference type="SUPFAM" id="SSF47336">
    <property type="entry name" value="ACP-like"/>
    <property type="match status" value="1"/>
</dbReference>